<dbReference type="GO" id="GO:0005524">
    <property type="term" value="F:ATP binding"/>
    <property type="evidence" value="ECO:0007669"/>
    <property type="project" value="UniProtKB-UniRule"/>
</dbReference>
<comment type="caution">
    <text evidence="6">The sequence shown here is derived from an EMBL/GenBank/DDBJ whole genome shotgun (WGS) entry which is preliminary data.</text>
</comment>
<evidence type="ECO:0000256" key="3">
    <source>
        <dbReference type="ARBA" id="ARBA00022840"/>
    </source>
</evidence>
<dbReference type="GO" id="GO:0016879">
    <property type="term" value="F:ligase activity, forming carbon-nitrogen bonds"/>
    <property type="evidence" value="ECO:0007669"/>
    <property type="project" value="TreeGrafter"/>
</dbReference>
<dbReference type="InterPro" id="IPR011761">
    <property type="entry name" value="ATP-grasp"/>
</dbReference>
<dbReference type="Pfam" id="PF08443">
    <property type="entry name" value="RimK"/>
    <property type="match status" value="1"/>
</dbReference>
<dbReference type="PROSITE" id="PS50975">
    <property type="entry name" value="ATP_GRASP"/>
    <property type="match status" value="1"/>
</dbReference>
<dbReference type="Gene3D" id="3.30.1490.20">
    <property type="entry name" value="ATP-grasp fold, A domain"/>
    <property type="match status" value="1"/>
</dbReference>
<dbReference type="Gene3D" id="3.40.50.20">
    <property type="match status" value="1"/>
</dbReference>
<dbReference type="InterPro" id="IPR013651">
    <property type="entry name" value="ATP-grasp_RimK-type"/>
</dbReference>
<evidence type="ECO:0000259" key="5">
    <source>
        <dbReference type="PROSITE" id="PS50975"/>
    </source>
</evidence>
<keyword evidence="3 4" id="KW-0067">ATP-binding</keyword>
<keyword evidence="2 4" id="KW-0547">Nucleotide-binding</keyword>
<keyword evidence="1" id="KW-0479">Metal-binding</keyword>
<dbReference type="GO" id="GO:0046872">
    <property type="term" value="F:metal ion binding"/>
    <property type="evidence" value="ECO:0007669"/>
    <property type="project" value="UniProtKB-KW"/>
</dbReference>
<proteinExistence type="predicted"/>
<protein>
    <recommendedName>
        <fullName evidence="5">ATP-grasp domain-containing protein</fullName>
    </recommendedName>
</protein>
<dbReference type="Proteomes" id="UP000228952">
    <property type="component" value="Unassembled WGS sequence"/>
</dbReference>
<organism evidence="6 7">
    <name type="scientific">Candidatus Dojkabacteria bacterium CG_4_10_14_0_2_um_filter_Dojkabacteria_WS6_41_15</name>
    <dbReference type="NCBI Taxonomy" id="2014249"/>
    <lineage>
        <taxon>Bacteria</taxon>
        <taxon>Candidatus Dojkabacteria</taxon>
    </lineage>
</organism>
<evidence type="ECO:0000313" key="6">
    <source>
        <dbReference type="EMBL" id="PJA11939.1"/>
    </source>
</evidence>
<dbReference type="InterPro" id="IPR004666">
    <property type="entry name" value="Rp_bS6_RimK/Lys_biosynth_LsyX"/>
</dbReference>
<dbReference type="EMBL" id="PFQB01000133">
    <property type="protein sequence ID" value="PJA11939.1"/>
    <property type="molecule type" value="Genomic_DNA"/>
</dbReference>
<gene>
    <name evidence="6" type="ORF">COX64_05215</name>
</gene>
<feature type="domain" description="ATP-grasp" evidence="5">
    <location>
        <begin position="110"/>
        <end position="297"/>
    </location>
</feature>
<evidence type="ECO:0000313" key="7">
    <source>
        <dbReference type="Proteomes" id="UP000228952"/>
    </source>
</evidence>
<dbReference type="PANTHER" id="PTHR21621:SF0">
    <property type="entry name" value="BETA-CITRYLGLUTAMATE SYNTHASE B-RELATED"/>
    <property type="match status" value="1"/>
</dbReference>
<dbReference type="Gene3D" id="3.30.470.20">
    <property type="entry name" value="ATP-grasp fold, B domain"/>
    <property type="match status" value="1"/>
</dbReference>
<evidence type="ECO:0000256" key="1">
    <source>
        <dbReference type="ARBA" id="ARBA00022723"/>
    </source>
</evidence>
<dbReference type="PANTHER" id="PTHR21621">
    <property type="entry name" value="RIBOSOMAL PROTEIN S6 MODIFICATION PROTEIN"/>
    <property type="match status" value="1"/>
</dbReference>
<accession>A0A2M7W0N5</accession>
<sequence>MSKSIAILLQKGFRNKFEPQALVQAFTKAGWKADLITIEDVYAIYNEKGDYFAHSEKGDLAQYDALLVREVFAYFKYAINIISYMKSKGKLVVDNNLATEKMMINKLIDGQRIVQAGLPFPKTFHAHTLANYLAMLPIIAKETNFPLVVKHRSSGKGAKIFKVEDRLDLENLLTDLNEDNKLGRYYIQEFLPLEADYRVLVVADQVVGAMLRIPKKGDFRANFSLGGTVEPAELTKELETLALKAAAATNCNFGGVDIVYTKEGKPYLLEVNRTPGFQGFTQAHGIDVAKMFVDYIEKLMENRK</sequence>
<dbReference type="GO" id="GO:0005737">
    <property type="term" value="C:cytoplasm"/>
    <property type="evidence" value="ECO:0007669"/>
    <property type="project" value="TreeGrafter"/>
</dbReference>
<name>A0A2M7W0N5_9BACT</name>
<dbReference type="SUPFAM" id="SSF56059">
    <property type="entry name" value="Glutathione synthetase ATP-binding domain-like"/>
    <property type="match status" value="1"/>
</dbReference>
<evidence type="ECO:0000256" key="2">
    <source>
        <dbReference type="ARBA" id="ARBA00022741"/>
    </source>
</evidence>
<dbReference type="InterPro" id="IPR013815">
    <property type="entry name" value="ATP_grasp_subdomain_1"/>
</dbReference>
<dbReference type="AlphaFoldDB" id="A0A2M7W0N5"/>
<dbReference type="NCBIfam" id="TIGR00768">
    <property type="entry name" value="rimK_fam"/>
    <property type="match status" value="1"/>
</dbReference>
<reference evidence="7" key="1">
    <citation type="submission" date="2017-09" db="EMBL/GenBank/DDBJ databases">
        <title>Depth-based differentiation of microbial function through sediment-hosted aquifers and enrichment of novel symbionts in the deep terrestrial subsurface.</title>
        <authorList>
            <person name="Probst A.J."/>
            <person name="Ladd B."/>
            <person name="Jarett J.K."/>
            <person name="Geller-Mcgrath D.E."/>
            <person name="Sieber C.M.K."/>
            <person name="Emerson J.B."/>
            <person name="Anantharaman K."/>
            <person name="Thomas B.C."/>
            <person name="Malmstrom R."/>
            <person name="Stieglmeier M."/>
            <person name="Klingl A."/>
            <person name="Woyke T."/>
            <person name="Ryan C.M."/>
            <person name="Banfield J.F."/>
        </authorList>
    </citation>
    <scope>NUCLEOTIDE SEQUENCE [LARGE SCALE GENOMIC DNA]</scope>
</reference>
<evidence type="ECO:0000256" key="4">
    <source>
        <dbReference type="PROSITE-ProRule" id="PRU00409"/>
    </source>
</evidence>